<keyword evidence="3" id="KW-1185">Reference proteome</keyword>
<evidence type="ECO:0000259" key="1">
    <source>
        <dbReference type="Pfam" id="PF13280"/>
    </source>
</evidence>
<gene>
    <name evidence="2" type="ORF">HMPREF9013_0703</name>
</gene>
<feature type="domain" description="WYL" evidence="1">
    <location>
        <begin position="137"/>
        <end position="211"/>
    </location>
</feature>
<dbReference type="AlphaFoldDB" id="D2MP10"/>
<dbReference type="OrthoDB" id="9772503at2"/>
<dbReference type="EMBL" id="ADFR01000007">
    <property type="protein sequence ID" value="EFC05779.1"/>
    <property type="molecule type" value="Genomic_DNA"/>
</dbReference>
<dbReference type="InterPro" id="IPR051534">
    <property type="entry name" value="CBASS_pafABC_assoc_protein"/>
</dbReference>
<dbReference type="InterPro" id="IPR026881">
    <property type="entry name" value="WYL_dom"/>
</dbReference>
<protein>
    <recommendedName>
        <fullName evidence="1">WYL domain-containing protein</fullName>
    </recommendedName>
</protein>
<sequence length="326" mass="38915">MKKTKWKYSQLSFSLLELFQQEAHCPENKLSMLEIISALTIKGYPEVSDKTIRTYLSLLKDQGYQIIYDRKGSKQGYYLKPFLRPGETFLLVQALRQSNMLMDKRRKKIEDFLFRQSSLQKIHLPLRKEPRTKVANLLDICLTAIQSHQQLQFHYFDYDIHHNLVPRHDNQLYHISPYAVHIQNNHYYLIGYYKPKKEIRNYRLDKILHLQILEKEAILQPFSLEDYLESHFNMYKGSKKVLQLELRCEKNSPFITDLLERFEKITILKNHQPNMHHIAVKTAITPPLISWLMQQSSYLKVLSPTEVIEQIQSRVQNLLDLYPKKR</sequence>
<reference evidence="3" key="1">
    <citation type="submission" date="2009-12" db="EMBL/GenBank/DDBJ databases">
        <title>Sequence of Clostridiales genomosp. BVAB3 str. UPII9-5.</title>
        <authorList>
            <person name="Madupu R."/>
            <person name="Durkin A.S."/>
            <person name="Torralba M."/>
            <person name="Methe B."/>
            <person name="Sutton G.G."/>
            <person name="Strausberg R.L."/>
            <person name="Nelson K.E."/>
        </authorList>
    </citation>
    <scope>NUCLEOTIDE SEQUENCE [LARGE SCALE GENOMIC DNA]</scope>
    <source>
        <strain evidence="3">W1219</strain>
    </source>
</reference>
<name>D2MP10_9FIRM</name>
<dbReference type="RefSeq" id="WP_006627111.1">
    <property type="nucleotide sequence ID" value="NZ_ADFR01000007.1"/>
</dbReference>
<dbReference type="STRING" id="679192.HMPREF9013_0703"/>
<evidence type="ECO:0000313" key="2">
    <source>
        <dbReference type="EMBL" id="EFC05779.1"/>
    </source>
</evidence>
<dbReference type="Pfam" id="PF13280">
    <property type="entry name" value="WYL"/>
    <property type="match status" value="1"/>
</dbReference>
<organism evidence="2 3">
    <name type="scientific">Bulleidia extructa W1219</name>
    <dbReference type="NCBI Taxonomy" id="679192"/>
    <lineage>
        <taxon>Bacteria</taxon>
        <taxon>Bacillati</taxon>
        <taxon>Bacillota</taxon>
        <taxon>Erysipelotrichia</taxon>
        <taxon>Erysipelotrichales</taxon>
        <taxon>Erysipelotrichaceae</taxon>
        <taxon>Bulleidia</taxon>
    </lineage>
</organism>
<proteinExistence type="predicted"/>
<dbReference type="PANTHER" id="PTHR34580:SF1">
    <property type="entry name" value="PROTEIN PAFC"/>
    <property type="match status" value="1"/>
</dbReference>
<dbReference type="eggNOG" id="COG2378">
    <property type="taxonomic scope" value="Bacteria"/>
</dbReference>
<evidence type="ECO:0000313" key="3">
    <source>
        <dbReference type="Proteomes" id="UP000005017"/>
    </source>
</evidence>
<dbReference type="PROSITE" id="PS52050">
    <property type="entry name" value="WYL"/>
    <property type="match status" value="1"/>
</dbReference>
<dbReference type="Proteomes" id="UP000005017">
    <property type="component" value="Unassembled WGS sequence"/>
</dbReference>
<comment type="caution">
    <text evidence="2">The sequence shown here is derived from an EMBL/GenBank/DDBJ whole genome shotgun (WGS) entry which is preliminary data.</text>
</comment>
<dbReference type="PANTHER" id="PTHR34580">
    <property type="match status" value="1"/>
</dbReference>
<accession>D2MP10</accession>